<dbReference type="InterPro" id="IPR011989">
    <property type="entry name" value="ARM-like"/>
</dbReference>
<keyword evidence="4" id="KW-1185">Reference proteome</keyword>
<protein>
    <recommendedName>
        <fullName evidence="2">SYO1-like TPR repeats domain-containing protein</fullName>
    </recommendedName>
</protein>
<dbReference type="SUPFAM" id="SSF48371">
    <property type="entry name" value="ARM repeat"/>
    <property type="match status" value="1"/>
</dbReference>
<dbReference type="EMBL" id="OU963869">
    <property type="protein sequence ID" value="CAH0394634.1"/>
    <property type="molecule type" value="Genomic_DNA"/>
</dbReference>
<evidence type="ECO:0000313" key="3">
    <source>
        <dbReference type="EMBL" id="CAH0394634.1"/>
    </source>
</evidence>
<reference evidence="3" key="1">
    <citation type="submission" date="2021-12" db="EMBL/GenBank/DDBJ databases">
        <authorList>
            <person name="King R."/>
        </authorList>
    </citation>
    <scope>NUCLEOTIDE SEQUENCE</scope>
</reference>
<evidence type="ECO:0000313" key="4">
    <source>
        <dbReference type="Proteomes" id="UP001152759"/>
    </source>
</evidence>
<dbReference type="Proteomes" id="UP001152759">
    <property type="component" value="Chromosome 8"/>
</dbReference>
<name>A0A9P0AJX7_BEMTA</name>
<sequence>MGKHKNRNRFKAPRHAAISRRVAELGYESTETTPTNFKTVIENVESKLQLPSSSDKICGLQILSNVLDEPGILKEIIETKITKLIAPCLVDSHPSLRNVAAATLRILSDHGDICDALIEQDIMTPVVAFIHKFAEDVKPEKKDQKVSENSDTFNHVINLLWNLCESSSVAVKYFNSEKLLAILTRFLNPNDYRPELVISVAQCLLTASEENQNALNILENEVGVIKGLINIKSEEPASILLRTLAAGLMYNIVLKEKSGSQTELVVHILSLLSTTLVTDVRSLVHELTSEIPVEGNSSSEECTKINSVENILDAQLVAIEVLTNIFTCEDEESMEEDGEDSFSDSDVSEAGEIFTPCVSFPTIVQEAVSSVELVPRLLSKLEPPAENVCGILSSNKDSQRLLVKFKLLQTRSLFCFHNLVSGLDVQCLGGADKLFELWTSISQEVLKSFEVQGEEFLEAASSAMRAIILKLAAEKYSSSIKLDQSDLEILFSATKKCPYDSIRAILIRNIGTFGTFFINSEQESVLDAVGTFLLEMCNSSKEVWIIAEAVDALMDLYAEDETDASAARINLVQRLQIGAPVLKTMIRSQKGKLGDHLPLVSTVQSNLGRFIKYKGKRINKLNGC</sequence>
<evidence type="ECO:0000259" key="2">
    <source>
        <dbReference type="Pfam" id="PF25567"/>
    </source>
</evidence>
<dbReference type="InterPro" id="IPR016024">
    <property type="entry name" value="ARM-type_fold"/>
</dbReference>
<evidence type="ECO:0000256" key="1">
    <source>
        <dbReference type="ARBA" id="ARBA00049983"/>
    </source>
</evidence>
<dbReference type="Pfam" id="PF25567">
    <property type="entry name" value="TPR_SYO1"/>
    <property type="match status" value="1"/>
</dbReference>
<dbReference type="GO" id="GO:0006606">
    <property type="term" value="P:protein import into nucleus"/>
    <property type="evidence" value="ECO:0007669"/>
    <property type="project" value="TreeGrafter"/>
</dbReference>
<feature type="domain" description="SYO1-like TPR repeats" evidence="2">
    <location>
        <begin position="364"/>
        <end position="617"/>
    </location>
</feature>
<gene>
    <name evidence="3" type="ORF">BEMITA_LOCUS12908</name>
</gene>
<dbReference type="GO" id="GO:0042273">
    <property type="term" value="P:ribosomal large subunit biogenesis"/>
    <property type="evidence" value="ECO:0007669"/>
    <property type="project" value="TreeGrafter"/>
</dbReference>
<dbReference type="AlphaFoldDB" id="A0A9P0AJX7"/>
<dbReference type="InterPro" id="IPR057990">
    <property type="entry name" value="TPR_SYO1"/>
</dbReference>
<dbReference type="Gene3D" id="1.25.10.10">
    <property type="entry name" value="Leucine-rich Repeat Variant"/>
    <property type="match status" value="1"/>
</dbReference>
<dbReference type="GO" id="GO:0051082">
    <property type="term" value="F:unfolded protein binding"/>
    <property type="evidence" value="ECO:0007669"/>
    <property type="project" value="TreeGrafter"/>
</dbReference>
<dbReference type="InterPro" id="IPR052616">
    <property type="entry name" value="SYO1-like"/>
</dbReference>
<accession>A0A9P0AJX7</accession>
<dbReference type="PANTHER" id="PTHR13347:SF1">
    <property type="entry name" value="HEAT REPEAT-CONTAINING PROTEIN 3"/>
    <property type="match status" value="1"/>
</dbReference>
<dbReference type="PANTHER" id="PTHR13347">
    <property type="entry name" value="HEAT REPEAT-CONTAINING PROTEIN 3"/>
    <property type="match status" value="1"/>
</dbReference>
<dbReference type="KEGG" id="btab:109035485"/>
<organism evidence="3 4">
    <name type="scientific">Bemisia tabaci</name>
    <name type="common">Sweetpotato whitefly</name>
    <name type="synonym">Aleurodes tabaci</name>
    <dbReference type="NCBI Taxonomy" id="7038"/>
    <lineage>
        <taxon>Eukaryota</taxon>
        <taxon>Metazoa</taxon>
        <taxon>Ecdysozoa</taxon>
        <taxon>Arthropoda</taxon>
        <taxon>Hexapoda</taxon>
        <taxon>Insecta</taxon>
        <taxon>Pterygota</taxon>
        <taxon>Neoptera</taxon>
        <taxon>Paraneoptera</taxon>
        <taxon>Hemiptera</taxon>
        <taxon>Sternorrhyncha</taxon>
        <taxon>Aleyrodoidea</taxon>
        <taxon>Aleyrodidae</taxon>
        <taxon>Aleyrodinae</taxon>
        <taxon>Bemisia</taxon>
    </lineage>
</organism>
<proteinExistence type="inferred from homology"/>
<comment type="similarity">
    <text evidence="1">Belongs to the nuclear import and ribosome assembly adapter family.</text>
</comment>